<dbReference type="AlphaFoldDB" id="A0A261FZZ6"/>
<proteinExistence type="predicted"/>
<dbReference type="InterPro" id="IPR005135">
    <property type="entry name" value="Endo/exonuclease/phosphatase"/>
</dbReference>
<evidence type="ECO:0000256" key="1">
    <source>
        <dbReference type="SAM" id="Phobius"/>
    </source>
</evidence>
<keyword evidence="3" id="KW-0255">Endonuclease</keyword>
<keyword evidence="1" id="KW-0472">Membrane</keyword>
<organism evidence="3 4">
    <name type="scientific">Bifidobacterium hapali</name>
    <dbReference type="NCBI Taxonomy" id="1630172"/>
    <lineage>
        <taxon>Bacteria</taxon>
        <taxon>Bacillati</taxon>
        <taxon>Actinomycetota</taxon>
        <taxon>Actinomycetes</taxon>
        <taxon>Bifidobacteriales</taxon>
        <taxon>Bifidobacteriaceae</taxon>
        <taxon>Bifidobacterium</taxon>
    </lineage>
</organism>
<dbReference type="InterPro" id="IPR036691">
    <property type="entry name" value="Endo/exonu/phosph_ase_sf"/>
</dbReference>
<keyword evidence="1" id="KW-1133">Transmembrane helix</keyword>
<dbReference type="EMBL" id="MWWY01000021">
    <property type="protein sequence ID" value="OZG64565.1"/>
    <property type="molecule type" value="Genomic_DNA"/>
</dbReference>
<reference evidence="3 4" key="1">
    <citation type="journal article" date="2017" name="BMC Genomics">
        <title>Comparative genomic and phylogenomic analyses of the Bifidobacteriaceae family.</title>
        <authorList>
            <person name="Lugli G.A."/>
            <person name="Milani C."/>
            <person name="Turroni F."/>
            <person name="Duranti S."/>
            <person name="Mancabelli L."/>
            <person name="Mangifesta M."/>
            <person name="Ferrario C."/>
            <person name="Modesto M."/>
            <person name="Mattarelli P."/>
            <person name="Jiri K."/>
            <person name="van Sinderen D."/>
            <person name="Ventura M."/>
        </authorList>
    </citation>
    <scope>NUCLEOTIDE SEQUENCE [LARGE SCALE GENOMIC DNA]</scope>
    <source>
        <strain evidence="3 4">DSM 100202</strain>
    </source>
</reference>
<name>A0A261FZZ6_9BIFI</name>
<gene>
    <name evidence="3" type="ORF">BHAP_1026</name>
</gene>
<dbReference type="Pfam" id="PF03372">
    <property type="entry name" value="Exo_endo_phos"/>
    <property type="match status" value="1"/>
</dbReference>
<dbReference type="GO" id="GO:0004519">
    <property type="term" value="F:endonuclease activity"/>
    <property type="evidence" value="ECO:0007669"/>
    <property type="project" value="UniProtKB-KW"/>
</dbReference>
<keyword evidence="1" id="KW-0812">Transmembrane</keyword>
<sequence>MFWFLWTVVLVCALWAALSLLPAGADAHMPLPYLIALVPLLWVPTIAVAVTAIVMREWGLLCGAIAAGLLSQMHEAGYWTNYSLNRSILQLVQRSSTPSKTPAHRQPTTAELLATIRETRRETDITARETANDVLSERTSAAATINVMTLNCRYGRADAKSIVAMVLSRNITVLALQELTHELVQDLNDNGLDLLLPYHQLGEDRSDQDNGGFNGIWIRVDPQSSEQSSVSIDAADVPSITIPVDATRDITFASAHPKSPMRGTHAWSAGIMGLKDLAAVQSNAEHGNRDITVILGDLNSSMAHPSFRALLKSGFIDANISVSQGAQRTFPSWLPWPRIVLDHVIATTGVTFTDVKSTVIEHTDHLALTATLTIR</sequence>
<keyword evidence="4" id="KW-1185">Reference proteome</keyword>
<evidence type="ECO:0000259" key="2">
    <source>
        <dbReference type="Pfam" id="PF03372"/>
    </source>
</evidence>
<protein>
    <submittedName>
        <fullName evidence="3">Endonuclease</fullName>
    </submittedName>
</protein>
<dbReference type="OrthoDB" id="2340043at2"/>
<dbReference type="Proteomes" id="UP000216074">
    <property type="component" value="Unassembled WGS sequence"/>
</dbReference>
<comment type="caution">
    <text evidence="3">The sequence shown here is derived from an EMBL/GenBank/DDBJ whole genome shotgun (WGS) entry which is preliminary data.</text>
</comment>
<dbReference type="SUPFAM" id="SSF56219">
    <property type="entry name" value="DNase I-like"/>
    <property type="match status" value="1"/>
</dbReference>
<keyword evidence="3" id="KW-0540">Nuclease</keyword>
<feature type="domain" description="Endonuclease/exonuclease/phosphatase" evidence="2">
    <location>
        <begin position="148"/>
        <end position="365"/>
    </location>
</feature>
<dbReference type="RefSeq" id="WP_094729649.1">
    <property type="nucleotide sequence ID" value="NZ_MWWY01000021.1"/>
</dbReference>
<keyword evidence="3" id="KW-0378">Hydrolase</keyword>
<evidence type="ECO:0000313" key="4">
    <source>
        <dbReference type="Proteomes" id="UP000216074"/>
    </source>
</evidence>
<evidence type="ECO:0000313" key="3">
    <source>
        <dbReference type="EMBL" id="OZG64565.1"/>
    </source>
</evidence>
<accession>A0A261FZZ6</accession>
<dbReference type="Gene3D" id="3.60.10.10">
    <property type="entry name" value="Endonuclease/exonuclease/phosphatase"/>
    <property type="match status" value="1"/>
</dbReference>
<feature type="transmembrane region" description="Helical" evidence="1">
    <location>
        <begin position="35"/>
        <end position="55"/>
    </location>
</feature>